<comment type="caution">
    <text evidence="1">The sequence shown here is derived from an EMBL/GenBank/DDBJ whole genome shotgun (WGS) entry which is preliminary data.</text>
</comment>
<dbReference type="EMBL" id="JASJOS010000018">
    <property type="protein sequence ID" value="MDJ1485198.1"/>
    <property type="molecule type" value="Genomic_DNA"/>
</dbReference>
<organism evidence="1 2">
    <name type="scientific">Xanthocytophaga flava</name>
    <dbReference type="NCBI Taxonomy" id="3048013"/>
    <lineage>
        <taxon>Bacteria</taxon>
        <taxon>Pseudomonadati</taxon>
        <taxon>Bacteroidota</taxon>
        <taxon>Cytophagia</taxon>
        <taxon>Cytophagales</taxon>
        <taxon>Rhodocytophagaceae</taxon>
        <taxon>Xanthocytophaga</taxon>
    </lineage>
</organism>
<protein>
    <submittedName>
        <fullName evidence="1">Uncharacterized protein</fullName>
    </submittedName>
</protein>
<evidence type="ECO:0000313" key="2">
    <source>
        <dbReference type="Proteomes" id="UP001241110"/>
    </source>
</evidence>
<sequence>MTEELQQAIESIYSTFSVYPARSAIDGCPCCVSDADQEAIHSKPLRQLSEDNLAKYTFKALTTWGDTEDFKHYLPRIFELLATTSFPVDTFIVLGKLTYGDWRHWKKEEQDILSHFLLAWWTDLIKNQSYFDKETFVEIYKLTGAIEPMLVRWSISFEDYSFQNFVELIHGYYDELLNLKAGFRELSSESIAILISWIKERKEILQNGFFYFENRDKELAKNASIALYILDHSV</sequence>
<dbReference type="AlphaFoldDB" id="A0AAE3QZ59"/>
<dbReference type="RefSeq" id="WP_313987426.1">
    <property type="nucleotide sequence ID" value="NZ_JASJOS010000018.1"/>
</dbReference>
<evidence type="ECO:0000313" key="1">
    <source>
        <dbReference type="EMBL" id="MDJ1485198.1"/>
    </source>
</evidence>
<proteinExistence type="predicted"/>
<name>A0AAE3QZ59_9BACT</name>
<accession>A0AAE3QZ59</accession>
<dbReference type="Proteomes" id="UP001241110">
    <property type="component" value="Unassembled WGS sequence"/>
</dbReference>
<gene>
    <name evidence="1" type="ORF">QNI16_32160</name>
</gene>
<reference evidence="1" key="1">
    <citation type="submission" date="2023-05" db="EMBL/GenBank/DDBJ databases">
        <authorList>
            <person name="Zhang X."/>
        </authorList>
    </citation>
    <scope>NUCLEOTIDE SEQUENCE</scope>
    <source>
        <strain evidence="1">YF14B1</strain>
    </source>
</reference>